<organism evidence="6">
    <name type="scientific">marine metagenome</name>
    <dbReference type="NCBI Taxonomy" id="408172"/>
    <lineage>
        <taxon>unclassified sequences</taxon>
        <taxon>metagenomes</taxon>
        <taxon>ecological metagenomes</taxon>
    </lineage>
</organism>
<dbReference type="Pfam" id="PF04442">
    <property type="entry name" value="CtaG_Cox11"/>
    <property type="match status" value="1"/>
</dbReference>
<dbReference type="InterPro" id="IPR007533">
    <property type="entry name" value="Cyt_c_oxidase_assmbl_CtaG"/>
</dbReference>
<keyword evidence="5" id="KW-0472">Membrane</keyword>
<sequence>MMLVVLGGVACGMVGLSFAAVPLYDLFCSVTGFGGTTQTADAAPAEVGNRVMAVQFNSDVSNDVPWRFKPSQREVELRVGDVGLAFYTAINESNNTILGSATFNVTPPKAGIYFSKIDCFCFEEQVLRPGESAELPVTFFIDPDIVNDRDMDDVTTITLSYTFFNQGEEALRNYLGEQAQLASRDTSGATKQN</sequence>
<dbReference type="PANTHER" id="PTHR21320:SF3">
    <property type="entry name" value="CYTOCHROME C OXIDASE ASSEMBLY PROTEIN COX11, MITOCHONDRIAL-RELATED"/>
    <property type="match status" value="1"/>
</dbReference>
<dbReference type="PIRSF" id="PIRSF005413">
    <property type="entry name" value="COX11"/>
    <property type="match status" value="1"/>
</dbReference>
<name>A0A381XW25_9ZZZZ</name>
<reference evidence="6" key="1">
    <citation type="submission" date="2018-05" db="EMBL/GenBank/DDBJ databases">
        <authorList>
            <person name="Lanie J.A."/>
            <person name="Ng W.-L."/>
            <person name="Kazmierczak K.M."/>
            <person name="Andrzejewski T.M."/>
            <person name="Davidsen T.M."/>
            <person name="Wayne K.J."/>
            <person name="Tettelin H."/>
            <person name="Glass J.I."/>
            <person name="Rusch D."/>
            <person name="Podicherti R."/>
            <person name="Tsui H.-C.T."/>
            <person name="Winkler M.E."/>
        </authorList>
    </citation>
    <scope>NUCLEOTIDE SEQUENCE</scope>
</reference>
<gene>
    <name evidence="6" type="ORF">METZ01_LOCUS121684</name>
</gene>
<comment type="subcellular location">
    <subcellularLocation>
        <location evidence="2">Membrane</location>
        <topology evidence="2">Single-pass membrane protein</topology>
    </subcellularLocation>
</comment>
<evidence type="ECO:0000256" key="1">
    <source>
        <dbReference type="ARBA" id="ARBA00004007"/>
    </source>
</evidence>
<keyword evidence="3" id="KW-0812">Transmembrane</keyword>
<dbReference type="GO" id="GO:0005739">
    <property type="term" value="C:mitochondrion"/>
    <property type="evidence" value="ECO:0007669"/>
    <property type="project" value="UniProtKB-ARBA"/>
</dbReference>
<evidence type="ECO:0000256" key="2">
    <source>
        <dbReference type="ARBA" id="ARBA00004167"/>
    </source>
</evidence>
<dbReference type="PANTHER" id="PTHR21320">
    <property type="entry name" value="CYTOCHROME C OXIDASE ASSEMBLY PROTEIN COX11-RELATED"/>
    <property type="match status" value="1"/>
</dbReference>
<dbReference type="SUPFAM" id="SSF110111">
    <property type="entry name" value="Ctag/Cox11"/>
    <property type="match status" value="1"/>
</dbReference>
<protein>
    <recommendedName>
        <fullName evidence="7">Cytochrome c oxidase assembly protein CtaG</fullName>
    </recommendedName>
</protein>
<dbReference type="InterPro" id="IPR023471">
    <property type="entry name" value="CtaG/Cox11_dom_sf"/>
</dbReference>
<evidence type="ECO:0000256" key="5">
    <source>
        <dbReference type="ARBA" id="ARBA00023136"/>
    </source>
</evidence>
<dbReference type="EMBL" id="UINC01016551">
    <property type="protein sequence ID" value="SVA68830.1"/>
    <property type="molecule type" value="Genomic_DNA"/>
</dbReference>
<evidence type="ECO:0008006" key="7">
    <source>
        <dbReference type="Google" id="ProtNLM"/>
    </source>
</evidence>
<dbReference type="GO" id="GO:0016020">
    <property type="term" value="C:membrane"/>
    <property type="evidence" value="ECO:0007669"/>
    <property type="project" value="UniProtKB-SubCell"/>
</dbReference>
<keyword evidence="4" id="KW-1133">Transmembrane helix</keyword>
<proteinExistence type="inferred from homology"/>
<dbReference type="AlphaFoldDB" id="A0A381XW25"/>
<evidence type="ECO:0000313" key="6">
    <source>
        <dbReference type="EMBL" id="SVA68830.1"/>
    </source>
</evidence>
<dbReference type="HAMAP" id="MF_00155">
    <property type="entry name" value="CtaG"/>
    <property type="match status" value="1"/>
</dbReference>
<accession>A0A381XW25</accession>
<dbReference type="Gene3D" id="2.60.370.10">
    <property type="entry name" value="Ctag/Cox11"/>
    <property type="match status" value="1"/>
</dbReference>
<comment type="function">
    <text evidence="1">Exerts its effect at some terminal stage of cytochrome c oxidase synthesis, probably by being involved in the insertion of the copper B into subunit I.</text>
</comment>
<evidence type="ECO:0000256" key="3">
    <source>
        <dbReference type="ARBA" id="ARBA00022692"/>
    </source>
</evidence>
<dbReference type="NCBIfam" id="NF003465">
    <property type="entry name" value="PRK05089.1"/>
    <property type="match status" value="1"/>
</dbReference>
<dbReference type="GO" id="GO:0005507">
    <property type="term" value="F:copper ion binding"/>
    <property type="evidence" value="ECO:0007669"/>
    <property type="project" value="InterPro"/>
</dbReference>
<dbReference type="FunFam" id="2.60.370.10:FF:000001">
    <property type="entry name" value="COX11 cytochrome c oxidase assembly homolog"/>
    <property type="match status" value="1"/>
</dbReference>
<evidence type="ECO:0000256" key="4">
    <source>
        <dbReference type="ARBA" id="ARBA00022989"/>
    </source>
</evidence>